<gene>
    <name evidence="1" type="ORF">SCLCIDRAFT_1223439</name>
</gene>
<dbReference type="Proteomes" id="UP000053989">
    <property type="component" value="Unassembled WGS sequence"/>
</dbReference>
<dbReference type="PANTHER" id="PTHR37450">
    <property type="entry name" value="CIPC PROTEIN"/>
    <property type="match status" value="1"/>
</dbReference>
<reference evidence="2" key="2">
    <citation type="submission" date="2015-01" db="EMBL/GenBank/DDBJ databases">
        <title>Evolutionary Origins and Diversification of the Mycorrhizal Mutualists.</title>
        <authorList>
            <consortium name="DOE Joint Genome Institute"/>
            <consortium name="Mycorrhizal Genomics Consortium"/>
            <person name="Kohler A."/>
            <person name="Kuo A."/>
            <person name="Nagy L.G."/>
            <person name="Floudas D."/>
            <person name="Copeland A."/>
            <person name="Barry K.W."/>
            <person name="Cichocki N."/>
            <person name="Veneault-Fourrey C."/>
            <person name="LaButti K."/>
            <person name="Lindquist E.A."/>
            <person name="Lipzen A."/>
            <person name="Lundell T."/>
            <person name="Morin E."/>
            <person name="Murat C."/>
            <person name="Riley R."/>
            <person name="Ohm R."/>
            <person name="Sun H."/>
            <person name="Tunlid A."/>
            <person name="Henrissat B."/>
            <person name="Grigoriev I.V."/>
            <person name="Hibbett D.S."/>
            <person name="Martin F."/>
        </authorList>
    </citation>
    <scope>NUCLEOTIDE SEQUENCE [LARGE SCALE GENOMIC DNA]</scope>
    <source>
        <strain evidence="2">Foug A</strain>
    </source>
</reference>
<dbReference type="Pfam" id="PF12585">
    <property type="entry name" value="DUF3759"/>
    <property type="match status" value="1"/>
</dbReference>
<name>A0A0C3D8S4_9AGAM</name>
<dbReference type="OrthoDB" id="9895617at2759"/>
<sequence>MDWFSHDSNEAKAYNQVTGEHKAPLSHELIAAAASYEAAKAYEKHREANGHFENHAKAKEFLGGATGFFIDHVVESKGLNHIDNTMVTGLVCIGHYPGAKHGNFHSQRTR</sequence>
<accession>A0A0C3D8S4</accession>
<dbReference type="STRING" id="1036808.A0A0C3D8S4"/>
<reference evidence="1 2" key="1">
    <citation type="submission" date="2014-04" db="EMBL/GenBank/DDBJ databases">
        <authorList>
            <consortium name="DOE Joint Genome Institute"/>
            <person name="Kuo A."/>
            <person name="Kohler A."/>
            <person name="Nagy L.G."/>
            <person name="Floudas D."/>
            <person name="Copeland A."/>
            <person name="Barry K.W."/>
            <person name="Cichocki N."/>
            <person name="Veneault-Fourrey C."/>
            <person name="LaButti K."/>
            <person name="Lindquist E.A."/>
            <person name="Lipzen A."/>
            <person name="Lundell T."/>
            <person name="Morin E."/>
            <person name="Murat C."/>
            <person name="Sun H."/>
            <person name="Tunlid A."/>
            <person name="Henrissat B."/>
            <person name="Grigoriev I.V."/>
            <person name="Hibbett D.S."/>
            <person name="Martin F."/>
            <person name="Nordberg H.P."/>
            <person name="Cantor M.N."/>
            <person name="Hua S.X."/>
        </authorList>
    </citation>
    <scope>NUCLEOTIDE SEQUENCE [LARGE SCALE GENOMIC DNA]</scope>
    <source>
        <strain evidence="1 2">Foug A</strain>
    </source>
</reference>
<proteinExistence type="predicted"/>
<dbReference type="InterPro" id="IPR022234">
    <property type="entry name" value="DUF3759"/>
</dbReference>
<dbReference type="PANTHER" id="PTHR37450:SF1">
    <property type="entry name" value="CIPC PROTEIN"/>
    <property type="match status" value="1"/>
</dbReference>
<keyword evidence="2" id="KW-1185">Reference proteome</keyword>
<evidence type="ECO:0000313" key="1">
    <source>
        <dbReference type="EMBL" id="KIM52804.1"/>
    </source>
</evidence>
<dbReference type="HOGENOM" id="CLU_143683_2_1_1"/>
<protein>
    <submittedName>
        <fullName evidence="1">Uncharacterized protein</fullName>
    </submittedName>
</protein>
<dbReference type="InParanoid" id="A0A0C3D8S4"/>
<evidence type="ECO:0000313" key="2">
    <source>
        <dbReference type="Proteomes" id="UP000053989"/>
    </source>
</evidence>
<dbReference type="AlphaFoldDB" id="A0A0C3D8S4"/>
<organism evidence="1 2">
    <name type="scientific">Scleroderma citrinum Foug A</name>
    <dbReference type="NCBI Taxonomy" id="1036808"/>
    <lineage>
        <taxon>Eukaryota</taxon>
        <taxon>Fungi</taxon>
        <taxon>Dikarya</taxon>
        <taxon>Basidiomycota</taxon>
        <taxon>Agaricomycotina</taxon>
        <taxon>Agaricomycetes</taxon>
        <taxon>Agaricomycetidae</taxon>
        <taxon>Boletales</taxon>
        <taxon>Sclerodermatineae</taxon>
        <taxon>Sclerodermataceae</taxon>
        <taxon>Scleroderma</taxon>
    </lineage>
</organism>
<dbReference type="EMBL" id="KN822199">
    <property type="protein sequence ID" value="KIM52804.1"/>
    <property type="molecule type" value="Genomic_DNA"/>
</dbReference>